<proteinExistence type="predicted"/>
<evidence type="ECO:0000313" key="3">
    <source>
        <dbReference type="Proteomes" id="UP000027192"/>
    </source>
</evidence>
<keyword evidence="3" id="KW-1185">Reference proteome</keyword>
<name>A0A066RNI6_9GAMM</name>
<comment type="caution">
    <text evidence="2">The sequence shown here is derived from an EMBL/GenBank/DDBJ whole genome shotgun (WGS) entry which is preliminary data.</text>
</comment>
<dbReference type="Gene3D" id="1.10.3210.10">
    <property type="entry name" value="Hypothetical protein af1432"/>
    <property type="match status" value="1"/>
</dbReference>
<reference evidence="2 3" key="1">
    <citation type="submission" date="2014-04" db="EMBL/GenBank/DDBJ databases">
        <title>Draft genome sequence of Photobacterium halotolerans S2753: a solonamide, ngercheumicin and holomycin producer.</title>
        <authorList>
            <person name="Machado H.R."/>
            <person name="Gram L."/>
        </authorList>
    </citation>
    <scope>NUCLEOTIDE SEQUENCE [LARGE SCALE GENOMIC DNA]</scope>
    <source>
        <strain evidence="2 3">S2753</strain>
    </source>
</reference>
<accession>A0A066RNI6</accession>
<evidence type="ECO:0000259" key="1">
    <source>
        <dbReference type="SMART" id="SM00471"/>
    </source>
</evidence>
<dbReference type="Proteomes" id="UP000027192">
    <property type="component" value="Unassembled WGS sequence"/>
</dbReference>
<dbReference type="STRING" id="1654360.EA58_08400"/>
<dbReference type="EMBL" id="JMIB01000015">
    <property type="protein sequence ID" value="KDM92025.1"/>
    <property type="molecule type" value="Genomic_DNA"/>
</dbReference>
<dbReference type="SUPFAM" id="SSF109604">
    <property type="entry name" value="HD-domain/PDEase-like"/>
    <property type="match status" value="1"/>
</dbReference>
<sequence>MSANQENISLSISSLERIKKSIVCRSDFLSLYGKTQLIPYPFRREHHCNRWAHSLDVYEVVNVFSEEMTMEAQLLCQIGALLHDIGHPPFGHVGERVLNEIARDVGGFESNAQSVRMTLKNMQFPLMIALLCLKHKNVIPETQARQGIIKGIYREDAFILCFDKFFSLAPIREVIQVSDKLSYSITDLKDLITIRGDAFVRDLCCSMEHRSVIDTILCHKTCKTIDIVNEMMTSHREFMLCKSSMHQFFSDVNRRVIACLDDMKYLEKEASLANDVLSSIYDSLLEQQHDPRKALDYIAALDEKDIVNKYHLIKSGKQNVIHRLYI</sequence>
<dbReference type="CDD" id="cd00077">
    <property type="entry name" value="HDc"/>
    <property type="match status" value="1"/>
</dbReference>
<feature type="domain" description="HD/PDEase" evidence="1">
    <location>
        <begin position="46"/>
        <end position="193"/>
    </location>
</feature>
<dbReference type="Pfam" id="PF01966">
    <property type="entry name" value="HD"/>
    <property type="match status" value="1"/>
</dbReference>
<organism evidence="2 3">
    <name type="scientific">Photobacterium galatheae</name>
    <dbReference type="NCBI Taxonomy" id="1654360"/>
    <lineage>
        <taxon>Bacteria</taxon>
        <taxon>Pseudomonadati</taxon>
        <taxon>Pseudomonadota</taxon>
        <taxon>Gammaproteobacteria</taxon>
        <taxon>Vibrionales</taxon>
        <taxon>Vibrionaceae</taxon>
        <taxon>Photobacterium</taxon>
    </lineage>
</organism>
<dbReference type="OrthoDB" id="9803619at2"/>
<protein>
    <recommendedName>
        <fullName evidence="1">HD/PDEase domain-containing protein</fullName>
    </recommendedName>
</protein>
<gene>
    <name evidence="2" type="ORF">EA58_08400</name>
</gene>
<evidence type="ECO:0000313" key="2">
    <source>
        <dbReference type="EMBL" id="KDM92025.1"/>
    </source>
</evidence>
<dbReference type="AlphaFoldDB" id="A0A066RNI6"/>
<dbReference type="RefSeq" id="WP_036751209.1">
    <property type="nucleotide sequence ID" value="NZ_JAGSGC010000017.1"/>
</dbReference>
<dbReference type="InterPro" id="IPR006674">
    <property type="entry name" value="HD_domain"/>
</dbReference>
<dbReference type="InterPro" id="IPR003607">
    <property type="entry name" value="HD/PDEase_dom"/>
</dbReference>
<dbReference type="SMART" id="SM00471">
    <property type="entry name" value="HDc"/>
    <property type="match status" value="1"/>
</dbReference>